<keyword evidence="4" id="KW-1185">Reference proteome</keyword>
<dbReference type="InterPro" id="IPR003709">
    <property type="entry name" value="VanY-like_core_dom"/>
</dbReference>
<sequence length="308" mass="33127">MKNQREEIQSHTAESGKSSRMVRLSMTAVALLLTAALSAGCAKDNAPSSTKTPESSSAQQTPGTETGQGKVTEPASAPSESSGTQTGNTTEGTGEKGTVKSEGHSEGLKETATDPESDAVLVNKQFGLPDDYEPKDLVYPNVPFTFSEKIDKRKMRKEAAAALEEMFAGAEKDGISLAGVSAYRSKKTQTSLFNRYVKKDGLEKAKTYSAVPGYSEHQTGLAIDVSGSDGKCAAESCFGGTKEAEWLKEHAQEYGFIIRYPEGKESITGYKYEPWHIRYVGKDIAQDVTSKGITLEEYYNAVKVSGTP</sequence>
<dbReference type="GO" id="GO:0004180">
    <property type="term" value="F:carboxypeptidase activity"/>
    <property type="evidence" value="ECO:0007669"/>
    <property type="project" value="UniProtKB-KW"/>
</dbReference>
<feature type="region of interest" description="Disordered" evidence="1">
    <location>
        <begin position="41"/>
        <end position="118"/>
    </location>
</feature>
<dbReference type="Gene3D" id="3.30.1380.10">
    <property type="match status" value="1"/>
</dbReference>
<evidence type="ECO:0000256" key="1">
    <source>
        <dbReference type="SAM" id="MobiDB-lite"/>
    </source>
</evidence>
<dbReference type="CDD" id="cd14852">
    <property type="entry name" value="LD-carboxypeptidase"/>
    <property type="match status" value="1"/>
</dbReference>
<feature type="domain" description="D-alanyl-D-alanine carboxypeptidase-like core" evidence="2">
    <location>
        <begin position="153"/>
        <end position="282"/>
    </location>
</feature>
<dbReference type="PANTHER" id="PTHR34385:SF1">
    <property type="entry name" value="PEPTIDOGLYCAN L-ALANYL-D-GLUTAMATE ENDOPEPTIDASE CWLK"/>
    <property type="match status" value="1"/>
</dbReference>
<dbReference type="Proteomes" id="UP000272464">
    <property type="component" value="Unassembled WGS sequence"/>
</dbReference>
<dbReference type="InterPro" id="IPR009045">
    <property type="entry name" value="Zn_M74/Hedgehog-like"/>
</dbReference>
<organism evidence="3 4">
    <name type="scientific">Paenibacillus zeisoli</name>
    <dbReference type="NCBI Taxonomy" id="2496267"/>
    <lineage>
        <taxon>Bacteria</taxon>
        <taxon>Bacillati</taxon>
        <taxon>Bacillota</taxon>
        <taxon>Bacilli</taxon>
        <taxon>Bacillales</taxon>
        <taxon>Paenibacillaceae</taxon>
        <taxon>Paenibacillus</taxon>
    </lineage>
</organism>
<feature type="compositionally biased region" description="Low complexity" evidence="1">
    <location>
        <begin position="79"/>
        <end position="92"/>
    </location>
</feature>
<proteinExistence type="predicted"/>
<dbReference type="InterPro" id="IPR058193">
    <property type="entry name" value="VanY/YodJ_core_dom"/>
</dbReference>
<keyword evidence="3" id="KW-0121">Carboxypeptidase</keyword>
<keyword evidence="3" id="KW-0645">Protease</keyword>
<protein>
    <submittedName>
        <fullName evidence="3">D-alanyl-D-alanine carboxypeptidase family protein</fullName>
    </submittedName>
</protein>
<dbReference type="AlphaFoldDB" id="A0A3S1B9J8"/>
<evidence type="ECO:0000313" key="3">
    <source>
        <dbReference type="EMBL" id="RUT33359.1"/>
    </source>
</evidence>
<evidence type="ECO:0000313" key="4">
    <source>
        <dbReference type="Proteomes" id="UP000272464"/>
    </source>
</evidence>
<evidence type="ECO:0000259" key="2">
    <source>
        <dbReference type="Pfam" id="PF02557"/>
    </source>
</evidence>
<accession>A0A3S1B9J8</accession>
<name>A0A3S1B9J8_9BACL</name>
<feature type="compositionally biased region" description="Polar residues" evidence="1">
    <location>
        <begin position="46"/>
        <end position="69"/>
    </location>
</feature>
<dbReference type="PANTHER" id="PTHR34385">
    <property type="entry name" value="D-ALANYL-D-ALANINE CARBOXYPEPTIDASE"/>
    <property type="match status" value="1"/>
</dbReference>
<gene>
    <name evidence="3" type="ORF">EJP77_06840</name>
</gene>
<dbReference type="EMBL" id="RZNX01000002">
    <property type="protein sequence ID" value="RUT33359.1"/>
    <property type="molecule type" value="Genomic_DNA"/>
</dbReference>
<comment type="caution">
    <text evidence="3">The sequence shown here is derived from an EMBL/GenBank/DDBJ whole genome shotgun (WGS) entry which is preliminary data.</text>
</comment>
<dbReference type="SUPFAM" id="SSF55166">
    <property type="entry name" value="Hedgehog/DD-peptidase"/>
    <property type="match status" value="1"/>
</dbReference>
<dbReference type="Pfam" id="PF02557">
    <property type="entry name" value="VanY"/>
    <property type="match status" value="1"/>
</dbReference>
<dbReference type="OrthoDB" id="9792074at2"/>
<reference evidence="3 4" key="1">
    <citation type="submission" date="2018-12" db="EMBL/GenBank/DDBJ databases">
        <authorList>
            <person name="Sun L."/>
            <person name="Chen Z."/>
        </authorList>
    </citation>
    <scope>NUCLEOTIDE SEQUENCE [LARGE SCALE GENOMIC DNA]</scope>
    <source>
        <strain evidence="3 4">3-5-3</strain>
    </source>
</reference>
<feature type="compositionally biased region" description="Basic and acidic residues" evidence="1">
    <location>
        <begin position="93"/>
        <end position="112"/>
    </location>
</feature>
<feature type="region of interest" description="Disordered" evidence="1">
    <location>
        <begin position="1"/>
        <end position="22"/>
    </location>
</feature>
<dbReference type="GO" id="GO:0006508">
    <property type="term" value="P:proteolysis"/>
    <property type="evidence" value="ECO:0007669"/>
    <property type="project" value="InterPro"/>
</dbReference>
<dbReference type="RefSeq" id="WP_127198474.1">
    <property type="nucleotide sequence ID" value="NZ_RZNX01000002.1"/>
</dbReference>
<dbReference type="InterPro" id="IPR052179">
    <property type="entry name" value="DD-CPase-like"/>
</dbReference>
<keyword evidence="3" id="KW-0378">Hydrolase</keyword>